<feature type="signal peptide" evidence="1">
    <location>
        <begin position="1"/>
        <end position="27"/>
    </location>
</feature>
<organism evidence="3">
    <name type="scientific">Candidatus Electrothrix aestuarii</name>
    <dbReference type="NCBI Taxonomy" id="3062594"/>
    <lineage>
        <taxon>Bacteria</taxon>
        <taxon>Pseudomonadati</taxon>
        <taxon>Thermodesulfobacteriota</taxon>
        <taxon>Desulfobulbia</taxon>
        <taxon>Desulfobulbales</taxon>
        <taxon>Desulfobulbaceae</taxon>
        <taxon>Candidatus Electrothrix</taxon>
    </lineage>
</organism>
<dbReference type="Pfam" id="PF13406">
    <property type="entry name" value="SLT_2"/>
    <property type="match status" value="1"/>
</dbReference>
<reference evidence="3" key="1">
    <citation type="journal article" date="2024" name="Syst. Appl. Microbiol.">
        <title>First single-strain enrichments of Electrothrix cable bacteria, description of E. aestuarii sp. nov. and E. rattekaaiensis sp. nov., and proposal of a cable bacteria taxonomy following the rules of the SeqCode.</title>
        <authorList>
            <person name="Plum-Jensen L.E."/>
            <person name="Schramm A."/>
            <person name="Marshall I.P.G."/>
        </authorList>
    </citation>
    <scope>NUCLEOTIDE SEQUENCE</scope>
    <source>
        <strain evidence="3">Rat1</strain>
    </source>
</reference>
<dbReference type="GO" id="GO:0009253">
    <property type="term" value="P:peptidoglycan catabolic process"/>
    <property type="evidence" value="ECO:0007669"/>
    <property type="project" value="TreeGrafter"/>
</dbReference>
<dbReference type="KEGG" id="eaj:Q3M24_04380"/>
<sequence>MRFCCGFSASSLILFCFLLFFTTTGNAQSASSLAIKDGQPVNLQQQKYKDLFLELEQKYQFKSEDLQQIFQGQKLSKRVLELMDKQWKRRPYYEYFPLFLTPKTIKTGKGKLKKHKALLDRIEKKFGVEREVIVAIWGIETRFGTNQGGFNILQTLNTLFDAYPRRSEFFRKELIQFLLLCREQGVDPKTAKGSYAGAFGQAQFMPSSFRRFAVSFDGNAQCDLWNSVPDALASIANYLKIHGWFYGAPIYVELGSTLKDKRLRAAMEEGRKGRVAWELVRAVQKKDLPPSPGRLPLSIIGLELDPKTSKDGYRYLAGYPNFHTITEYNHSLFYGMAVSELAELFKEK</sequence>
<evidence type="ECO:0000259" key="2">
    <source>
        <dbReference type="Pfam" id="PF13406"/>
    </source>
</evidence>
<evidence type="ECO:0000313" key="3">
    <source>
        <dbReference type="EMBL" id="XCN74001.1"/>
    </source>
</evidence>
<dbReference type="EMBL" id="CP159373">
    <property type="protein sequence ID" value="XCN74001.1"/>
    <property type="molecule type" value="Genomic_DNA"/>
</dbReference>
<keyword evidence="1" id="KW-0732">Signal</keyword>
<dbReference type="PANTHER" id="PTHR30163">
    <property type="entry name" value="MEMBRANE-BOUND LYTIC MUREIN TRANSGLYCOSYLASE B"/>
    <property type="match status" value="1"/>
</dbReference>
<dbReference type="InterPro" id="IPR043426">
    <property type="entry name" value="MltB-like"/>
</dbReference>
<accession>A0AAU8LWS4</accession>
<name>A0AAU8LWS4_9BACT</name>
<dbReference type="InterPro" id="IPR023346">
    <property type="entry name" value="Lysozyme-like_dom_sf"/>
</dbReference>
<dbReference type="AlphaFoldDB" id="A0AAU8LWS4"/>
<dbReference type="Gene3D" id="1.10.8.350">
    <property type="entry name" value="Bacterial muramidase"/>
    <property type="match status" value="1"/>
</dbReference>
<dbReference type="SUPFAM" id="SSF53955">
    <property type="entry name" value="Lysozyme-like"/>
    <property type="match status" value="1"/>
</dbReference>
<dbReference type="PANTHER" id="PTHR30163:SF9">
    <property type="entry name" value="MEMBRANE-BOUND LYTIC MUREIN TRANSGLYCOSYLASE B"/>
    <property type="match status" value="1"/>
</dbReference>
<dbReference type="CDD" id="cd13399">
    <property type="entry name" value="Slt35-like"/>
    <property type="match status" value="1"/>
</dbReference>
<dbReference type="GO" id="GO:0008933">
    <property type="term" value="F:peptidoglycan lytic transglycosylase activity"/>
    <property type="evidence" value="ECO:0007669"/>
    <property type="project" value="TreeGrafter"/>
</dbReference>
<dbReference type="InterPro" id="IPR031304">
    <property type="entry name" value="SLT_2"/>
</dbReference>
<reference evidence="3" key="2">
    <citation type="submission" date="2024-06" db="EMBL/GenBank/DDBJ databases">
        <authorList>
            <person name="Plum-Jensen L.E."/>
            <person name="Schramm A."/>
            <person name="Marshall I.P.G."/>
        </authorList>
    </citation>
    <scope>NUCLEOTIDE SEQUENCE</scope>
    <source>
        <strain evidence="3">Rat1</strain>
    </source>
</reference>
<feature type="domain" description="Transglycosylase SLT" evidence="2">
    <location>
        <begin position="50"/>
        <end position="343"/>
    </location>
</feature>
<evidence type="ECO:0000256" key="1">
    <source>
        <dbReference type="SAM" id="SignalP"/>
    </source>
</evidence>
<protein>
    <submittedName>
        <fullName evidence="3">Lytic murein transglycosylase</fullName>
    </submittedName>
</protein>
<feature type="chain" id="PRO_5043459624" evidence="1">
    <location>
        <begin position="28"/>
        <end position="348"/>
    </location>
</feature>
<proteinExistence type="predicted"/>
<dbReference type="FunFam" id="1.10.8.350:FF:000001">
    <property type="entry name" value="Lytic murein transglycosylase B"/>
    <property type="match status" value="1"/>
</dbReference>
<gene>
    <name evidence="3" type="ORF">Q3M24_04380</name>
</gene>
<dbReference type="Gene3D" id="1.10.530.10">
    <property type="match status" value="1"/>
</dbReference>